<dbReference type="AlphaFoldDB" id="A0A5C6FCI8"/>
<gene>
    <name evidence="2" type="ORF">Poly51_19110</name>
</gene>
<dbReference type="OrthoDB" id="9795068at2"/>
<dbReference type="SUPFAM" id="SSF53756">
    <property type="entry name" value="UDP-Glycosyltransferase/glycogen phosphorylase"/>
    <property type="match status" value="1"/>
</dbReference>
<dbReference type="InterPro" id="IPR001296">
    <property type="entry name" value="Glyco_trans_1"/>
</dbReference>
<dbReference type="InterPro" id="IPR050194">
    <property type="entry name" value="Glycosyltransferase_grp1"/>
</dbReference>
<dbReference type="PANTHER" id="PTHR45947">
    <property type="entry name" value="SULFOQUINOVOSYL TRANSFERASE SQD2"/>
    <property type="match status" value="1"/>
</dbReference>
<name>A0A5C6FCI8_9BACT</name>
<organism evidence="2 3">
    <name type="scientific">Rubripirellula tenax</name>
    <dbReference type="NCBI Taxonomy" id="2528015"/>
    <lineage>
        <taxon>Bacteria</taxon>
        <taxon>Pseudomonadati</taxon>
        <taxon>Planctomycetota</taxon>
        <taxon>Planctomycetia</taxon>
        <taxon>Pirellulales</taxon>
        <taxon>Pirellulaceae</taxon>
        <taxon>Rubripirellula</taxon>
    </lineage>
</organism>
<proteinExistence type="predicted"/>
<dbReference type="Proteomes" id="UP000318288">
    <property type="component" value="Unassembled WGS sequence"/>
</dbReference>
<dbReference type="Pfam" id="PF00534">
    <property type="entry name" value="Glycos_transf_1"/>
    <property type="match status" value="1"/>
</dbReference>
<evidence type="ECO:0000313" key="2">
    <source>
        <dbReference type="EMBL" id="TWU59125.1"/>
    </source>
</evidence>
<evidence type="ECO:0000259" key="1">
    <source>
        <dbReference type="Pfam" id="PF00534"/>
    </source>
</evidence>
<dbReference type="Gene3D" id="3.40.50.2000">
    <property type="entry name" value="Glycogen Phosphorylase B"/>
    <property type="match status" value="2"/>
</dbReference>
<protein>
    <submittedName>
        <fullName evidence="2">Glycosyl transferases group 1</fullName>
    </submittedName>
</protein>
<sequence>MQAKNTSRIDAKVVFLTHYIPLYQVRVLQSLAASISDFQVLLSTPIEPNRDFTPDWTGLDVSVQDTWTFRRKWKHREAGFDDSLYVHIPYDTTSRLKKLNPDVVMSLELGARSVGAAMYCLRNPQTKLVLCTYMSERTEQGRGVLRGMIRKGLIKRADAITYNGPSCHQYLKQIGAPEEQLFPLPYAADDRTLYHGPVGRCDDATRHRLLVVGQLSERKGVLPLVEQVSQYALENRARNIELVFAGNGPLRDEIQSIVGPENLTVSVLGNLTPTELSEEMLRCGAMIAPSLADEWMLVVNESLHAGLPVIGSIHAQAVTTLIRDEVNGWQYDPQVDESLARVLDRYFNASSEAIGKMRIAARESVSDRTPEWAAAGALDAIRHVLKSKS</sequence>
<dbReference type="CDD" id="cd03801">
    <property type="entry name" value="GT4_PimA-like"/>
    <property type="match status" value="1"/>
</dbReference>
<feature type="domain" description="Glycosyl transferase family 1" evidence="1">
    <location>
        <begin position="206"/>
        <end position="350"/>
    </location>
</feature>
<keyword evidence="3" id="KW-1185">Reference proteome</keyword>
<keyword evidence="2" id="KW-0808">Transferase</keyword>
<reference evidence="2 3" key="1">
    <citation type="submission" date="2019-02" db="EMBL/GenBank/DDBJ databases">
        <title>Deep-cultivation of Planctomycetes and their phenomic and genomic characterization uncovers novel biology.</title>
        <authorList>
            <person name="Wiegand S."/>
            <person name="Jogler M."/>
            <person name="Boedeker C."/>
            <person name="Pinto D."/>
            <person name="Vollmers J."/>
            <person name="Rivas-Marin E."/>
            <person name="Kohn T."/>
            <person name="Peeters S.H."/>
            <person name="Heuer A."/>
            <person name="Rast P."/>
            <person name="Oberbeckmann S."/>
            <person name="Bunk B."/>
            <person name="Jeske O."/>
            <person name="Meyerdierks A."/>
            <person name="Storesund J.E."/>
            <person name="Kallscheuer N."/>
            <person name="Luecker S."/>
            <person name="Lage O.M."/>
            <person name="Pohl T."/>
            <person name="Merkel B.J."/>
            <person name="Hornburger P."/>
            <person name="Mueller R.-W."/>
            <person name="Bruemmer F."/>
            <person name="Labrenz M."/>
            <person name="Spormann A.M."/>
            <person name="Op Den Camp H."/>
            <person name="Overmann J."/>
            <person name="Amann R."/>
            <person name="Jetten M.S.M."/>
            <person name="Mascher T."/>
            <person name="Medema M.H."/>
            <person name="Devos D.P."/>
            <person name="Kaster A.-K."/>
            <person name="Ovreas L."/>
            <person name="Rohde M."/>
            <person name="Galperin M.Y."/>
            <person name="Jogler C."/>
        </authorList>
    </citation>
    <scope>NUCLEOTIDE SEQUENCE [LARGE SCALE GENOMIC DNA]</scope>
    <source>
        <strain evidence="2 3">Poly51</strain>
    </source>
</reference>
<evidence type="ECO:0000313" key="3">
    <source>
        <dbReference type="Proteomes" id="UP000318288"/>
    </source>
</evidence>
<comment type="caution">
    <text evidence="2">The sequence shown here is derived from an EMBL/GenBank/DDBJ whole genome shotgun (WGS) entry which is preliminary data.</text>
</comment>
<accession>A0A5C6FCI8</accession>
<dbReference type="EMBL" id="SJPW01000002">
    <property type="protein sequence ID" value="TWU59125.1"/>
    <property type="molecule type" value="Genomic_DNA"/>
</dbReference>
<dbReference type="PANTHER" id="PTHR45947:SF3">
    <property type="entry name" value="SULFOQUINOVOSYL TRANSFERASE SQD2"/>
    <property type="match status" value="1"/>
</dbReference>
<dbReference type="GO" id="GO:0016757">
    <property type="term" value="F:glycosyltransferase activity"/>
    <property type="evidence" value="ECO:0007669"/>
    <property type="project" value="InterPro"/>
</dbReference>